<reference evidence="3" key="1">
    <citation type="journal article" date="2018" name="MSphere">
        <title>Fusobacterium Genomics Using MinION and Illumina Sequencing Enables Genome Completion and Correction.</title>
        <authorList>
            <person name="Todd S.M."/>
            <person name="Settlage R.E."/>
            <person name="Lahmers K.K."/>
            <person name="Slade D.J."/>
        </authorList>
    </citation>
    <scope>NUCLEOTIDE SEQUENCE [LARGE SCALE GENOMIC DNA]</scope>
    <source>
        <strain evidence="3">ATCC 27725</strain>
    </source>
</reference>
<dbReference type="InterPro" id="IPR012332">
    <property type="entry name" value="Autotransporter_pectin_lyase_C"/>
</dbReference>
<name>A0ABM6U0H4_FUSVA</name>
<feature type="domain" description="Autotransporter" evidence="1">
    <location>
        <begin position="572"/>
        <end position="857"/>
    </location>
</feature>
<accession>A0ABM6U0H4</accession>
<dbReference type="NCBIfam" id="TIGR01414">
    <property type="entry name" value="autotrans_barl"/>
    <property type="match status" value="1"/>
</dbReference>
<dbReference type="InterPro" id="IPR036709">
    <property type="entry name" value="Autotransporte_beta_dom_sf"/>
</dbReference>
<dbReference type="Pfam" id="PF18883">
    <property type="entry name" value="AC_1"/>
    <property type="match status" value="1"/>
</dbReference>
<dbReference type="PROSITE" id="PS51208">
    <property type="entry name" value="AUTOTRANSPORTER"/>
    <property type="match status" value="1"/>
</dbReference>
<organism evidence="2 3">
    <name type="scientific">Fusobacterium varium ATCC 27725</name>
    <dbReference type="NCBI Taxonomy" id="469618"/>
    <lineage>
        <taxon>Bacteria</taxon>
        <taxon>Fusobacteriati</taxon>
        <taxon>Fusobacteriota</taxon>
        <taxon>Fusobacteriia</taxon>
        <taxon>Fusobacteriales</taxon>
        <taxon>Fusobacteriaceae</taxon>
        <taxon>Fusobacterium</taxon>
    </lineage>
</organism>
<dbReference type="RefSeq" id="WP_005951057.1">
    <property type="nucleotide sequence ID" value="NZ_CP028103.1"/>
</dbReference>
<dbReference type="Proteomes" id="UP000241238">
    <property type="component" value="Chromosome"/>
</dbReference>
<dbReference type="InterPro" id="IPR043990">
    <property type="entry name" value="AC_1"/>
</dbReference>
<evidence type="ECO:0000313" key="3">
    <source>
        <dbReference type="Proteomes" id="UP000241238"/>
    </source>
</evidence>
<dbReference type="InterPro" id="IPR050909">
    <property type="entry name" value="Bact_Autotransporter_VF"/>
</dbReference>
<dbReference type="SUPFAM" id="SSF103515">
    <property type="entry name" value="Autotransporter"/>
    <property type="match status" value="1"/>
</dbReference>
<dbReference type="InterPro" id="IPR006315">
    <property type="entry name" value="OM_autotransptr_brl_dom"/>
</dbReference>
<dbReference type="PANTHER" id="PTHR12338:SF5">
    <property type="entry name" value="ANTIGEN 43-RELATED"/>
    <property type="match status" value="1"/>
</dbReference>
<protein>
    <submittedName>
        <fullName evidence="2">Autotransporter outer membrane beta-barrel domain-containing protein</fullName>
    </submittedName>
</protein>
<dbReference type="SMART" id="SM00869">
    <property type="entry name" value="Autotransporter"/>
    <property type="match status" value="1"/>
</dbReference>
<gene>
    <name evidence="2" type="ORF">C4N18_00510</name>
</gene>
<dbReference type="SUPFAM" id="SSF51126">
    <property type="entry name" value="Pectin lyase-like"/>
    <property type="match status" value="1"/>
</dbReference>
<dbReference type="EMBL" id="CP028103">
    <property type="protein sequence ID" value="AVQ29777.1"/>
    <property type="molecule type" value="Genomic_DNA"/>
</dbReference>
<proteinExistence type="predicted"/>
<evidence type="ECO:0000313" key="2">
    <source>
        <dbReference type="EMBL" id="AVQ29777.1"/>
    </source>
</evidence>
<dbReference type="Pfam" id="PF03797">
    <property type="entry name" value="Autotransporter"/>
    <property type="match status" value="1"/>
</dbReference>
<evidence type="ECO:0000259" key="1">
    <source>
        <dbReference type="PROSITE" id="PS51208"/>
    </source>
</evidence>
<dbReference type="Gene3D" id="2.160.20.20">
    <property type="match status" value="1"/>
</dbReference>
<dbReference type="Gene3D" id="2.40.128.130">
    <property type="entry name" value="Autotransporter beta-domain"/>
    <property type="match status" value="1"/>
</dbReference>
<dbReference type="GeneID" id="77466456"/>
<keyword evidence="3" id="KW-1185">Reference proteome</keyword>
<dbReference type="InterPro" id="IPR011050">
    <property type="entry name" value="Pectin_lyase_fold/virulence"/>
</dbReference>
<dbReference type="PANTHER" id="PTHR12338">
    <property type="entry name" value="AUTOTRANSPORTER"/>
    <property type="match status" value="1"/>
</dbReference>
<dbReference type="InterPro" id="IPR005546">
    <property type="entry name" value="Autotransporte_beta"/>
</dbReference>
<dbReference type="CDD" id="cd01344">
    <property type="entry name" value="PL2_Passenger_AT"/>
    <property type="match status" value="1"/>
</dbReference>
<sequence length="857" mass="93711">MKRKLFWGQLIAAFLYIGNSTFSQTIWTDGDFTTSKGHTWINSGNWEYGGDVHIQNINEVVFESNMSGKPNTGVLSIESGGKLTADGMVIVNQLGPTTGDAVLVTDGGKAYFNGGLTANIMNNNNDYYTIGVIGVNSQLHIKGDTIINSNFEKGYGLYLGEGTTNSFSKNNTGYGSVNIYTGKIGIYSLGNTDFNQDVNIYLNSNGATGVISNATNTLSTTNFNDFVTVINNSVSDNTSSAYGLAVSNVNGILNLNNGGKIIFGDNYTNGHEIGIYANKGSVNITGDFTVQTNSGGIQAVFYAVNGGKINATNSLMNLKGSIYANNNSQIQVSMNDGSFWEGASYIGNESTVDITMTGSQWNVTDDSIISNLNILNGTTVYINAVPDYNNFSARTLTISQNYYGDNSTIVFNTQLEDDNSITDKMIVEGDTSGTTKVRINNMGGKGAYTVNGIELISVLGVSDGEFIKDGRIVAGAYEYFLNRGDGVITDSNNWYLTSMIPSIVPPTVIPPTIDPTDPEIIAPPLVVPPVINPIYRPESGSYLANAVAVNSLFIHTLHDRLGEPQYTDALNKKEKVSSIWVRNVGGYSTFRDGSNQLKTKNKKNIIQVGGDIADWSSNENNRYHLGIMAGYGFNHSKTESNKISYTSKGETEGFNLGVYGTYYANENDKSGFYTDTWLTYSWFDNEVHGEELEKEKYKSKGVTASIESGYSFKINNDDFHRKTYYIQPKAQIIYMGVNTDNHTEVNGTKVETKGEGNIQTRVGVRVYANHFNSADKNNSKEVQPFVETNWIHNSKDIKVSMDDVNNKIRGTKDIGEVKIGTEIKVNPNFNLWGNVSHQWGGSGYRDTKITIGLKYSF</sequence>